<evidence type="ECO:0000256" key="1">
    <source>
        <dbReference type="SAM" id="SignalP"/>
    </source>
</evidence>
<organism evidence="2 3">
    <name type="scientific">Pinctada imbricata</name>
    <name type="common">Atlantic pearl-oyster</name>
    <name type="synonym">Pinctada martensii</name>
    <dbReference type="NCBI Taxonomy" id="66713"/>
    <lineage>
        <taxon>Eukaryota</taxon>
        <taxon>Metazoa</taxon>
        <taxon>Spiralia</taxon>
        <taxon>Lophotrochozoa</taxon>
        <taxon>Mollusca</taxon>
        <taxon>Bivalvia</taxon>
        <taxon>Autobranchia</taxon>
        <taxon>Pteriomorphia</taxon>
        <taxon>Pterioida</taxon>
        <taxon>Pterioidea</taxon>
        <taxon>Pteriidae</taxon>
        <taxon>Pinctada</taxon>
    </lineage>
</organism>
<dbReference type="Proteomes" id="UP001186944">
    <property type="component" value="Unassembled WGS sequence"/>
</dbReference>
<keyword evidence="1" id="KW-0732">Signal</keyword>
<comment type="caution">
    <text evidence="2">The sequence shown here is derived from an EMBL/GenBank/DDBJ whole genome shotgun (WGS) entry which is preliminary data.</text>
</comment>
<name>A0AA88YGY5_PINIB</name>
<dbReference type="AlphaFoldDB" id="A0AA88YGY5"/>
<sequence>MEWKDGTYRLILLVLVLHQTYDFVVSDNANANIPSILDKLSAKISQSQVKRQTIEYPPLSWKRDKGLYDSRVKLNFHGSPQMALMRDEFEIFDNNMFATSWVTSCLLEAHLYGEGLMPNKEDLQLAISAINQFHDHNSPHNTSLMTFWPQSLNKTTGMWISTPENLLALFDLTDHFPLKTVESLLHMIGLSSIADVMEHLVKEKEMFASAFRLPADFDDTFVNIGLGALLLESGENFIDEFKLWQSANTNLSSAYDALRRYAYRPRSDNEAINTIDPRTYYYMHDFYQQRLQNTSQPAFVTTWAQDTKEAMIMNTKGVAMPFFVNNVDVTVASNTIYGISASILSGLVNDTHFDADVQAIYEHSGDLITYEISHNFSSRRDLALTYYPSKFECYWFNSRTLVLLRRHSQKTTLKYKVMSDLLLKLDKAFTEFVTDDIISSANNDSHGNIFFDDFLGNGDFNSRNESEKRPEDRIFTTSMALNTLLNVYTTYDITTRKNIWIKDTPAIVRQVVKGTVHWLSTNVVSGTYKPWNAFFSGSGKGLESMPFWYPANKVQYLNGTDYRGNTLPHGLFMIALQGMVAKETYDAMIEEPHFGKPTPRDFSGYNPVNSPQGFFPFWSSDSYTYATTALALSKYLNTQ</sequence>
<protein>
    <submittedName>
        <fullName evidence="2">Uncharacterized protein</fullName>
    </submittedName>
</protein>
<dbReference type="EMBL" id="VSWD01000004">
    <property type="protein sequence ID" value="KAK3105281.1"/>
    <property type="molecule type" value="Genomic_DNA"/>
</dbReference>
<feature type="signal peptide" evidence="1">
    <location>
        <begin position="1"/>
        <end position="26"/>
    </location>
</feature>
<gene>
    <name evidence="2" type="ORF">FSP39_021567</name>
</gene>
<evidence type="ECO:0000313" key="2">
    <source>
        <dbReference type="EMBL" id="KAK3105281.1"/>
    </source>
</evidence>
<proteinExistence type="predicted"/>
<keyword evidence="3" id="KW-1185">Reference proteome</keyword>
<accession>A0AA88YGY5</accession>
<evidence type="ECO:0000313" key="3">
    <source>
        <dbReference type="Proteomes" id="UP001186944"/>
    </source>
</evidence>
<feature type="chain" id="PRO_5041647683" evidence="1">
    <location>
        <begin position="27"/>
        <end position="639"/>
    </location>
</feature>
<reference evidence="2" key="1">
    <citation type="submission" date="2019-08" db="EMBL/GenBank/DDBJ databases">
        <title>The improved chromosome-level genome for the pearl oyster Pinctada fucata martensii using PacBio sequencing and Hi-C.</title>
        <authorList>
            <person name="Zheng Z."/>
        </authorList>
    </citation>
    <scope>NUCLEOTIDE SEQUENCE</scope>
    <source>
        <strain evidence="2">ZZ-2019</strain>
        <tissue evidence="2">Adductor muscle</tissue>
    </source>
</reference>